<accession>A0AAW5JRA7</accession>
<sequence>MLIEMKFHSVAELQRLQEIACDVKEEVFLHSMDDRIRVDAKSFIGLFTLDFTQPVKVVTESPYVIRKLEILKRKQERALA</sequence>
<proteinExistence type="predicted"/>
<dbReference type="AlphaFoldDB" id="A0AAW5JRA7"/>
<evidence type="ECO:0000313" key="4">
    <source>
        <dbReference type="Proteomes" id="UP001204562"/>
    </source>
</evidence>
<evidence type="ECO:0000313" key="3">
    <source>
        <dbReference type="Proteomes" id="UP001200313"/>
    </source>
</evidence>
<dbReference type="RefSeq" id="WP_050619052.1">
    <property type="nucleotide sequence ID" value="NZ_JAKNJB010000037.1"/>
</dbReference>
<dbReference type="Proteomes" id="UP001200313">
    <property type="component" value="Unassembled WGS sequence"/>
</dbReference>
<dbReference type="EMBL" id="JAKNJB010000037">
    <property type="protein sequence ID" value="MCG4528552.1"/>
    <property type="molecule type" value="Genomic_DNA"/>
</dbReference>
<protein>
    <submittedName>
        <fullName evidence="2">Uncharacterized protein</fullName>
    </submittedName>
</protein>
<comment type="caution">
    <text evidence="2">The sequence shown here is derived from an EMBL/GenBank/DDBJ whole genome shotgun (WGS) entry which is preliminary data.</text>
</comment>
<reference evidence="2" key="2">
    <citation type="submission" date="2022-06" db="EMBL/GenBank/DDBJ databases">
        <title>Isolation of gut microbiota from human fecal samples.</title>
        <authorList>
            <person name="Pamer E.G."/>
            <person name="Barat B."/>
            <person name="Waligurski E."/>
            <person name="Medina S."/>
            <person name="Paddock L."/>
            <person name="Mostad J."/>
        </authorList>
    </citation>
    <scope>NUCLEOTIDE SEQUENCE</scope>
    <source>
        <strain evidence="2">DFI.9.91</strain>
    </source>
</reference>
<evidence type="ECO:0000313" key="1">
    <source>
        <dbReference type="EMBL" id="MCG4528552.1"/>
    </source>
</evidence>
<dbReference type="EMBL" id="JANFYS010000041">
    <property type="protein sequence ID" value="MCQ4771672.1"/>
    <property type="molecule type" value="Genomic_DNA"/>
</dbReference>
<organism evidence="2 4">
    <name type="scientific">Intestinimonas massiliensis</name>
    <name type="common">ex Afouda et al. 2020</name>
    <dbReference type="NCBI Taxonomy" id="1673721"/>
    <lineage>
        <taxon>Bacteria</taxon>
        <taxon>Bacillati</taxon>
        <taxon>Bacillota</taxon>
        <taxon>Clostridia</taxon>
        <taxon>Eubacteriales</taxon>
        <taxon>Intestinimonas</taxon>
    </lineage>
</organism>
<evidence type="ECO:0000313" key="2">
    <source>
        <dbReference type="EMBL" id="MCQ4771672.1"/>
    </source>
</evidence>
<reference evidence="1 3" key="1">
    <citation type="submission" date="2022-01" db="EMBL/GenBank/DDBJ databases">
        <title>Collection of gut derived symbiotic bacterial strains cultured from healthy donors.</title>
        <authorList>
            <person name="Lin H."/>
            <person name="Kohout C."/>
            <person name="Waligurski E."/>
            <person name="Pamer E.G."/>
        </authorList>
    </citation>
    <scope>NUCLEOTIDE SEQUENCE [LARGE SCALE GENOMIC DNA]</scope>
    <source>
        <strain evidence="1 3">DFI.3.7</strain>
    </source>
</reference>
<gene>
    <name evidence="1" type="ORF">L0P79_16000</name>
    <name evidence="2" type="ORF">NE579_14595</name>
</gene>
<keyword evidence="3" id="KW-1185">Reference proteome</keyword>
<name>A0AAW5JRA7_9FIRM</name>
<dbReference type="Proteomes" id="UP001204562">
    <property type="component" value="Unassembled WGS sequence"/>
</dbReference>